<proteinExistence type="predicted"/>
<evidence type="ECO:0000256" key="2">
    <source>
        <dbReference type="SAM" id="SignalP"/>
    </source>
</evidence>
<name>A0A418WG23_9PROT</name>
<dbReference type="RefSeq" id="WP_147385744.1">
    <property type="nucleotide sequence ID" value="NZ_QYUK01000011.1"/>
</dbReference>
<sequence>MSLSFKHRLAIGLTALMLPLAGTAHAEGLVKASEQSLQAVGAVITAGTAVVGYSVAIPLIAVGELGQAVGGVGTEIADGAAAITPLPQPLPVSDQSVTAGPRPDVALAR</sequence>
<keyword evidence="4" id="KW-1185">Reference proteome</keyword>
<feature type="chain" id="PRO_5019316728" evidence="2">
    <location>
        <begin position="27"/>
        <end position="109"/>
    </location>
</feature>
<evidence type="ECO:0000256" key="1">
    <source>
        <dbReference type="SAM" id="MobiDB-lite"/>
    </source>
</evidence>
<dbReference type="EMBL" id="QYUK01000011">
    <property type="protein sequence ID" value="RJF88985.1"/>
    <property type="molecule type" value="Genomic_DNA"/>
</dbReference>
<organism evidence="3 4">
    <name type="scientific">Oleomonas cavernae</name>
    <dbReference type="NCBI Taxonomy" id="2320859"/>
    <lineage>
        <taxon>Bacteria</taxon>
        <taxon>Pseudomonadati</taxon>
        <taxon>Pseudomonadota</taxon>
        <taxon>Alphaproteobacteria</taxon>
        <taxon>Acetobacterales</taxon>
        <taxon>Acetobacteraceae</taxon>
        <taxon>Oleomonas</taxon>
    </lineage>
</organism>
<gene>
    <name evidence="3" type="ORF">D3874_20065</name>
</gene>
<protein>
    <submittedName>
        <fullName evidence="3">Uncharacterized protein</fullName>
    </submittedName>
</protein>
<comment type="caution">
    <text evidence="3">The sequence shown here is derived from an EMBL/GenBank/DDBJ whole genome shotgun (WGS) entry which is preliminary data.</text>
</comment>
<dbReference type="Proteomes" id="UP000284605">
    <property type="component" value="Unassembled WGS sequence"/>
</dbReference>
<keyword evidence="2" id="KW-0732">Signal</keyword>
<evidence type="ECO:0000313" key="3">
    <source>
        <dbReference type="EMBL" id="RJF88985.1"/>
    </source>
</evidence>
<feature type="region of interest" description="Disordered" evidence="1">
    <location>
        <begin position="87"/>
        <end position="109"/>
    </location>
</feature>
<reference evidence="3 4" key="1">
    <citation type="submission" date="2018-09" db="EMBL/GenBank/DDBJ databases">
        <authorList>
            <person name="Zhu H."/>
        </authorList>
    </citation>
    <scope>NUCLEOTIDE SEQUENCE [LARGE SCALE GENOMIC DNA]</scope>
    <source>
        <strain evidence="3 4">K1W22B-8</strain>
    </source>
</reference>
<accession>A0A418WG23</accession>
<evidence type="ECO:0000313" key="4">
    <source>
        <dbReference type="Proteomes" id="UP000284605"/>
    </source>
</evidence>
<dbReference type="AlphaFoldDB" id="A0A418WG23"/>
<feature type="signal peptide" evidence="2">
    <location>
        <begin position="1"/>
        <end position="26"/>
    </location>
</feature>